<dbReference type="InterPro" id="IPR011701">
    <property type="entry name" value="MFS"/>
</dbReference>
<dbReference type="SUPFAM" id="SSF103473">
    <property type="entry name" value="MFS general substrate transporter"/>
    <property type="match status" value="1"/>
</dbReference>
<evidence type="ECO:0000259" key="8">
    <source>
        <dbReference type="PROSITE" id="PS50850"/>
    </source>
</evidence>
<feature type="transmembrane region" description="Helical" evidence="7">
    <location>
        <begin position="212"/>
        <end position="232"/>
    </location>
</feature>
<dbReference type="PROSITE" id="PS50850">
    <property type="entry name" value="MFS"/>
    <property type="match status" value="1"/>
</dbReference>
<gene>
    <name evidence="9" type="ORF">LrDSM24759_07730</name>
</gene>
<comment type="subcellular location">
    <subcellularLocation>
        <location evidence="1">Cell membrane</location>
        <topology evidence="1">Multi-pass membrane protein</topology>
    </subcellularLocation>
</comment>
<evidence type="ECO:0000256" key="6">
    <source>
        <dbReference type="ARBA" id="ARBA00023136"/>
    </source>
</evidence>
<dbReference type="RefSeq" id="WP_117118202.1">
    <property type="nucleotide sequence ID" value="NZ_BFBY01000005.1"/>
</dbReference>
<feature type="transmembrane region" description="Helical" evidence="7">
    <location>
        <begin position="164"/>
        <end position="182"/>
    </location>
</feature>
<dbReference type="AlphaFoldDB" id="A0A2Z6TT29"/>
<dbReference type="InterPro" id="IPR036259">
    <property type="entry name" value="MFS_trans_sf"/>
</dbReference>
<name>A0A2Z6TT29_9LACO</name>
<feature type="transmembrane region" description="Helical" evidence="7">
    <location>
        <begin position="78"/>
        <end position="96"/>
    </location>
</feature>
<evidence type="ECO:0000256" key="3">
    <source>
        <dbReference type="ARBA" id="ARBA00022475"/>
    </source>
</evidence>
<sequence length="397" mass="44151">MSHKKRVDPIRLLWLFAGSLIINTGISFIWPLTTIYIHNYLHETLTVAGIVLFINSAFTMLGNAIGGWLFDNWHPYQTILLGVTTATISTFALVIFHGWPAYPILLVTLGIGNGIVVTGLNSTATLIKSRSTSYVFNALYFTQNLGLVFGSLMVGYILPFGITYIFLLAFIMFFIFNIVVAVEYRNLNQAPRQTFQTTTGTKKKPKLSHNSLLTISSILICVFVSWVAYEQWNSNISSYMLSLHMSVKDYSLLWTLNAILIVFVQPLLTYFDTWLSSHLHGRLYLGFSLFGLAFLLLVGAQHYLIFALSMGLLTIGEIFAFPAVSTFVNDHAPVTEKGKFQGIVQAITSAGRAFGPLIGALIIDYSSFQILFIFCTGIILVSVLGFGIVNKITKKDD</sequence>
<dbReference type="InterPro" id="IPR050171">
    <property type="entry name" value="MFS_Transporters"/>
</dbReference>
<dbReference type="PANTHER" id="PTHR23517">
    <property type="entry name" value="RESISTANCE PROTEIN MDTM, PUTATIVE-RELATED-RELATED"/>
    <property type="match status" value="1"/>
</dbReference>
<evidence type="ECO:0000256" key="5">
    <source>
        <dbReference type="ARBA" id="ARBA00022989"/>
    </source>
</evidence>
<accession>A0A2Z6TT29</accession>
<evidence type="ECO:0000256" key="4">
    <source>
        <dbReference type="ARBA" id="ARBA00022692"/>
    </source>
</evidence>
<feature type="transmembrane region" description="Helical" evidence="7">
    <location>
        <begin position="102"/>
        <end position="122"/>
    </location>
</feature>
<dbReference type="EMBL" id="BFBY01000005">
    <property type="protein sequence ID" value="GBG04859.1"/>
    <property type="molecule type" value="Genomic_DNA"/>
</dbReference>
<feature type="transmembrane region" description="Helical" evidence="7">
    <location>
        <begin position="283"/>
        <end position="300"/>
    </location>
</feature>
<feature type="transmembrane region" description="Helical" evidence="7">
    <location>
        <begin position="134"/>
        <end position="158"/>
    </location>
</feature>
<dbReference type="InterPro" id="IPR020846">
    <property type="entry name" value="MFS_dom"/>
</dbReference>
<dbReference type="Proteomes" id="UP000257317">
    <property type="component" value="Unassembled WGS sequence"/>
</dbReference>
<dbReference type="Gene3D" id="1.20.1250.20">
    <property type="entry name" value="MFS general substrate transporter like domains"/>
    <property type="match status" value="2"/>
</dbReference>
<feature type="transmembrane region" description="Helical" evidence="7">
    <location>
        <begin position="12"/>
        <end position="33"/>
    </location>
</feature>
<keyword evidence="3" id="KW-1003">Cell membrane</keyword>
<evidence type="ECO:0000256" key="1">
    <source>
        <dbReference type="ARBA" id="ARBA00004651"/>
    </source>
</evidence>
<protein>
    <submittedName>
        <fullName evidence="9">Major facilitator superfamily transporter</fullName>
    </submittedName>
</protein>
<organism evidence="9 10">
    <name type="scientific">Lactobacillus rodentium</name>
    <dbReference type="NCBI Taxonomy" id="947835"/>
    <lineage>
        <taxon>Bacteria</taxon>
        <taxon>Bacillati</taxon>
        <taxon>Bacillota</taxon>
        <taxon>Bacilli</taxon>
        <taxon>Lactobacillales</taxon>
        <taxon>Lactobacillaceae</taxon>
        <taxon>Lactobacillus</taxon>
    </lineage>
</organism>
<evidence type="ECO:0000313" key="10">
    <source>
        <dbReference type="Proteomes" id="UP000257317"/>
    </source>
</evidence>
<reference evidence="10" key="1">
    <citation type="submission" date="2018-03" db="EMBL/GenBank/DDBJ databases">
        <title>New taxa in the Lactobacillus gasseri group.</title>
        <authorList>
            <person name="Tanizawa Y."/>
            <person name="Tohno M."/>
            <person name="Endo A."/>
            <person name="Arita M."/>
        </authorList>
    </citation>
    <scope>NUCLEOTIDE SEQUENCE [LARGE SCALE GENOMIC DNA]</scope>
    <source>
        <strain evidence="10">DSM 24759</strain>
    </source>
</reference>
<feature type="transmembrane region" description="Helical" evidence="7">
    <location>
        <begin position="369"/>
        <end position="389"/>
    </location>
</feature>
<evidence type="ECO:0000256" key="2">
    <source>
        <dbReference type="ARBA" id="ARBA00022448"/>
    </source>
</evidence>
<dbReference type="GO" id="GO:0022857">
    <property type="term" value="F:transmembrane transporter activity"/>
    <property type="evidence" value="ECO:0007669"/>
    <property type="project" value="InterPro"/>
</dbReference>
<feature type="transmembrane region" description="Helical" evidence="7">
    <location>
        <begin position="45"/>
        <end position="66"/>
    </location>
</feature>
<keyword evidence="4 7" id="KW-0812">Transmembrane</keyword>
<dbReference type="PANTHER" id="PTHR23517:SF10">
    <property type="entry name" value="MAJOR FACILITATOR SUPERFAMILY (MFS) PROFILE DOMAIN-CONTAINING PROTEIN"/>
    <property type="match status" value="1"/>
</dbReference>
<keyword evidence="6 7" id="KW-0472">Membrane</keyword>
<feature type="domain" description="Major facilitator superfamily (MFS) profile" evidence="8">
    <location>
        <begin position="11"/>
        <end position="394"/>
    </location>
</feature>
<dbReference type="Pfam" id="PF07690">
    <property type="entry name" value="MFS_1"/>
    <property type="match status" value="2"/>
</dbReference>
<evidence type="ECO:0000313" key="9">
    <source>
        <dbReference type="EMBL" id="GBG04859.1"/>
    </source>
</evidence>
<keyword evidence="2" id="KW-0813">Transport</keyword>
<dbReference type="GO" id="GO:0005886">
    <property type="term" value="C:plasma membrane"/>
    <property type="evidence" value="ECO:0007669"/>
    <property type="project" value="UniProtKB-SubCell"/>
</dbReference>
<proteinExistence type="predicted"/>
<evidence type="ECO:0000256" key="7">
    <source>
        <dbReference type="SAM" id="Phobius"/>
    </source>
</evidence>
<keyword evidence="10" id="KW-1185">Reference proteome</keyword>
<comment type="caution">
    <text evidence="9">The sequence shown here is derived from an EMBL/GenBank/DDBJ whole genome shotgun (WGS) entry which is preliminary data.</text>
</comment>
<keyword evidence="5 7" id="KW-1133">Transmembrane helix</keyword>
<dbReference type="OrthoDB" id="3268460at2"/>
<feature type="transmembrane region" description="Helical" evidence="7">
    <location>
        <begin position="252"/>
        <end position="271"/>
    </location>
</feature>